<dbReference type="Gene3D" id="6.10.140.2180">
    <property type="match status" value="1"/>
</dbReference>
<dbReference type="InterPro" id="IPR011991">
    <property type="entry name" value="ArsR-like_HTH"/>
</dbReference>
<dbReference type="InterPro" id="IPR036390">
    <property type="entry name" value="WH_DNA-bd_sf"/>
</dbReference>
<name>A0ABT3DG45_9BACI</name>
<keyword evidence="1" id="KW-0238">DNA-binding</keyword>
<dbReference type="InterPro" id="IPR036388">
    <property type="entry name" value="WH-like_DNA-bd_sf"/>
</dbReference>
<keyword evidence="4" id="KW-1185">Reference proteome</keyword>
<dbReference type="SMART" id="SM00418">
    <property type="entry name" value="HTH_ARSR"/>
    <property type="match status" value="1"/>
</dbReference>
<feature type="domain" description="HTH arsR-type" evidence="2">
    <location>
        <begin position="7"/>
        <end position="91"/>
    </location>
</feature>
<dbReference type="CDD" id="cd00090">
    <property type="entry name" value="HTH_ARSR"/>
    <property type="match status" value="1"/>
</dbReference>
<gene>
    <name evidence="3" type="ORF">OIH86_10165</name>
</gene>
<dbReference type="EMBL" id="JAOYEY010000035">
    <property type="protein sequence ID" value="MCV9886023.1"/>
    <property type="molecule type" value="Genomic_DNA"/>
</dbReference>
<dbReference type="Gene3D" id="1.10.10.10">
    <property type="entry name" value="Winged helix-like DNA-binding domain superfamily/Winged helix DNA-binding domain"/>
    <property type="match status" value="1"/>
</dbReference>
<dbReference type="SUPFAM" id="SSF46785">
    <property type="entry name" value="Winged helix' DNA-binding domain"/>
    <property type="match status" value="1"/>
</dbReference>
<evidence type="ECO:0000256" key="1">
    <source>
        <dbReference type="ARBA" id="ARBA00023125"/>
    </source>
</evidence>
<evidence type="ECO:0000313" key="4">
    <source>
        <dbReference type="Proteomes" id="UP001526147"/>
    </source>
</evidence>
<dbReference type="NCBIfam" id="NF005061">
    <property type="entry name" value="PRK06474.1"/>
    <property type="match status" value="1"/>
</dbReference>
<evidence type="ECO:0000313" key="3">
    <source>
        <dbReference type="EMBL" id="MCV9886023.1"/>
    </source>
</evidence>
<protein>
    <submittedName>
        <fullName evidence="3">Helix-turn-helix domain-containing protein</fullName>
    </submittedName>
</protein>
<proteinExistence type="predicted"/>
<dbReference type="Pfam" id="PF12840">
    <property type="entry name" value="HTH_20"/>
    <property type="match status" value="1"/>
</dbReference>
<sequence length="176" mass="20485">MNSKAKLILHPVRMKIVQTLIGRKELNVQQIQARLTEVPQATLYRHLNKLLEGNVIQVVKENQIRGTVEKFYALNEQEQSATGDIQKLNRDEHLHLFLTFMTHVLGQYEAYLQQDEIDLVKDGVSFRQAMIYLSDQEFQEFIAEMSEVFLKVINNEPSNERKARNISTIFIPDAKK</sequence>
<evidence type="ECO:0000259" key="2">
    <source>
        <dbReference type="SMART" id="SM00418"/>
    </source>
</evidence>
<dbReference type="InterPro" id="IPR001845">
    <property type="entry name" value="HTH_ArsR_DNA-bd_dom"/>
</dbReference>
<comment type="caution">
    <text evidence="3">The sequence shown here is derived from an EMBL/GenBank/DDBJ whole genome shotgun (WGS) entry which is preliminary data.</text>
</comment>
<organism evidence="3 4">
    <name type="scientific">Metabacillus halosaccharovorans</name>
    <dbReference type="NCBI Taxonomy" id="930124"/>
    <lineage>
        <taxon>Bacteria</taxon>
        <taxon>Bacillati</taxon>
        <taxon>Bacillota</taxon>
        <taxon>Bacilli</taxon>
        <taxon>Bacillales</taxon>
        <taxon>Bacillaceae</taxon>
        <taxon>Metabacillus</taxon>
    </lineage>
</organism>
<dbReference type="Proteomes" id="UP001526147">
    <property type="component" value="Unassembled WGS sequence"/>
</dbReference>
<accession>A0ABT3DG45</accession>
<dbReference type="RefSeq" id="WP_264142697.1">
    <property type="nucleotide sequence ID" value="NZ_JAOYEY010000035.1"/>
</dbReference>
<reference evidence="3 4" key="1">
    <citation type="submission" date="2022-10" db="EMBL/GenBank/DDBJ databases">
        <title>Draft genome assembly of moderately radiation resistant bacterium Metabacillus halosaccharovorans.</title>
        <authorList>
            <person name="Pal S."/>
            <person name="Gopinathan A."/>
        </authorList>
    </citation>
    <scope>NUCLEOTIDE SEQUENCE [LARGE SCALE GENOMIC DNA]</scope>
    <source>
        <strain evidence="3 4">VITHBRA001</strain>
    </source>
</reference>